<dbReference type="InterPro" id="IPR016040">
    <property type="entry name" value="NAD(P)-bd_dom"/>
</dbReference>
<evidence type="ECO:0000259" key="5">
    <source>
        <dbReference type="Pfam" id="PF16363"/>
    </source>
</evidence>
<dbReference type="EC" id="4.2.1.47" evidence="3"/>
<sequence>MHVADLSTEEAVRDAVEASEPHHIYNLAGSTSVAASWQQPVLTADIVGVGPVRLLRAAWELQERLGREVRFVQASSAEVFGDPSQVPQDENTPHAPVTPYGAAKDMAHQMVAVYRRRGLFATNAILYNHESPRRPPTFVARKITRGVAAVARGERTHLTLGNVDVRRDWGFAQDHVGAMVLLMQAAAPGDFVVATGDAHTVRDFVKEAFAVVGIDDYERHLRIDPALYRPADPSALVGNAGRLLALGWTPSVTFSELVALMVAAELESV</sequence>
<evidence type="ECO:0000256" key="3">
    <source>
        <dbReference type="ARBA" id="ARBA00011989"/>
    </source>
</evidence>
<evidence type="ECO:0000313" key="7">
    <source>
        <dbReference type="Proteomes" id="UP001500945"/>
    </source>
</evidence>
<evidence type="ECO:0000313" key="6">
    <source>
        <dbReference type="EMBL" id="GAA4408611.1"/>
    </source>
</evidence>
<name>A0ABP8KJF6_9MICO</name>
<gene>
    <name evidence="6" type="primary">gmd_2</name>
    <name evidence="6" type="ORF">GCM10023168_26290</name>
</gene>
<protein>
    <recommendedName>
        <fullName evidence="3">GDP-mannose 4,6-dehydratase</fullName>
        <ecNumber evidence="3">4.2.1.47</ecNumber>
    </recommendedName>
</protein>
<dbReference type="Proteomes" id="UP001500945">
    <property type="component" value="Unassembled WGS sequence"/>
</dbReference>
<accession>A0ABP8KJF6</accession>
<reference evidence="7" key="1">
    <citation type="journal article" date="2019" name="Int. J. Syst. Evol. Microbiol.">
        <title>The Global Catalogue of Microorganisms (GCM) 10K type strain sequencing project: providing services to taxonomists for standard genome sequencing and annotation.</title>
        <authorList>
            <consortium name="The Broad Institute Genomics Platform"/>
            <consortium name="The Broad Institute Genome Sequencing Center for Infectious Disease"/>
            <person name="Wu L."/>
            <person name="Ma J."/>
        </authorList>
    </citation>
    <scope>NUCLEOTIDE SEQUENCE [LARGE SCALE GENOMIC DNA]</scope>
    <source>
        <strain evidence="7">JCM 17809</strain>
    </source>
</reference>
<feature type="domain" description="NAD(P)-binding" evidence="5">
    <location>
        <begin position="1"/>
        <end position="261"/>
    </location>
</feature>
<comment type="cofactor">
    <cofactor evidence="1">
        <name>NADP(+)</name>
        <dbReference type="ChEBI" id="CHEBI:58349"/>
    </cofactor>
</comment>
<dbReference type="Pfam" id="PF16363">
    <property type="entry name" value="GDP_Man_Dehyd"/>
    <property type="match status" value="1"/>
</dbReference>
<evidence type="ECO:0000256" key="2">
    <source>
        <dbReference type="ARBA" id="ARBA00009263"/>
    </source>
</evidence>
<comment type="similarity">
    <text evidence="2">Belongs to the NAD(P)-dependent epimerase/dehydratase family. GDP-mannose 4,6-dehydratase subfamily.</text>
</comment>
<keyword evidence="4" id="KW-0456">Lyase</keyword>
<comment type="caution">
    <text evidence="6">The sequence shown here is derived from an EMBL/GenBank/DDBJ whole genome shotgun (WGS) entry which is preliminary data.</text>
</comment>
<dbReference type="Gene3D" id="3.40.50.720">
    <property type="entry name" value="NAD(P)-binding Rossmann-like Domain"/>
    <property type="match status" value="2"/>
</dbReference>
<evidence type="ECO:0000256" key="1">
    <source>
        <dbReference type="ARBA" id="ARBA00001937"/>
    </source>
</evidence>
<proteinExistence type="inferred from homology"/>
<dbReference type="InterPro" id="IPR006368">
    <property type="entry name" value="GDP_Man_deHydtase"/>
</dbReference>
<dbReference type="SUPFAM" id="SSF51735">
    <property type="entry name" value="NAD(P)-binding Rossmann-fold domains"/>
    <property type="match status" value="1"/>
</dbReference>
<dbReference type="InterPro" id="IPR036291">
    <property type="entry name" value="NAD(P)-bd_dom_sf"/>
</dbReference>
<dbReference type="EMBL" id="BAABGM010000015">
    <property type="protein sequence ID" value="GAA4408611.1"/>
    <property type="molecule type" value="Genomic_DNA"/>
</dbReference>
<dbReference type="PANTHER" id="PTHR43715:SF1">
    <property type="entry name" value="GDP-MANNOSE 4,6 DEHYDRATASE"/>
    <property type="match status" value="1"/>
</dbReference>
<dbReference type="Gene3D" id="3.90.25.10">
    <property type="entry name" value="UDP-galactose 4-epimerase, domain 1"/>
    <property type="match status" value="2"/>
</dbReference>
<dbReference type="PANTHER" id="PTHR43715">
    <property type="entry name" value="GDP-MANNOSE 4,6-DEHYDRATASE"/>
    <property type="match status" value="1"/>
</dbReference>
<organism evidence="6 7">
    <name type="scientific">Fodinibacter luteus</name>
    <dbReference type="NCBI Taxonomy" id="552064"/>
    <lineage>
        <taxon>Bacteria</taxon>
        <taxon>Bacillati</taxon>
        <taxon>Actinomycetota</taxon>
        <taxon>Actinomycetes</taxon>
        <taxon>Micrococcales</taxon>
        <taxon>Intrasporangiaceae</taxon>
        <taxon>Fodinibacter (ex Wang et al. 2009)</taxon>
    </lineage>
</organism>
<evidence type="ECO:0000256" key="4">
    <source>
        <dbReference type="ARBA" id="ARBA00023239"/>
    </source>
</evidence>
<keyword evidence="7" id="KW-1185">Reference proteome</keyword>